<evidence type="ECO:0000313" key="6">
    <source>
        <dbReference type="Proteomes" id="UP000321034"/>
    </source>
</evidence>
<dbReference type="Gene3D" id="2.40.110.10">
    <property type="entry name" value="Butyryl-CoA Dehydrogenase, subunit A, domain 2"/>
    <property type="match status" value="1"/>
</dbReference>
<dbReference type="PANTHER" id="PTHR48083">
    <property type="entry name" value="MEDIUM-CHAIN SPECIFIC ACYL-COA DEHYDROGENASE, MITOCHONDRIAL-RELATED"/>
    <property type="match status" value="1"/>
</dbReference>
<keyword evidence="6" id="KW-1185">Reference proteome</keyword>
<dbReference type="PIRSF" id="PIRSF016578">
    <property type="entry name" value="HsaA"/>
    <property type="match status" value="1"/>
</dbReference>
<evidence type="ECO:0000256" key="2">
    <source>
        <dbReference type="ARBA" id="ARBA00049661"/>
    </source>
</evidence>
<dbReference type="Proteomes" id="UP000321034">
    <property type="component" value="Unassembled WGS sequence"/>
</dbReference>
<sequence>MFCLTGDEAAHTMEGDPFRATAATTPQERPTMNAMTSEASRVAAARPAPSPDLTADDMVAAAQAMIPLLRERAADVDADRRISADTYRRLGDAGFFHMLKPKKYGGLELSEHEHARVAMNLARGCTSTAWVFSILSSDNTAILAFPEEVQDEIWGPDTFATLAGNTNMNPKAVAEKVRGGYRLTGQWGFCSGSDFSEWLIFNAPAGDDGEGHMFVLPHSDAETVDDWYPTGMRGTGSRTMSVSDVFVPEHRVQLAKDTVHKLKERRALHPTFDTMWATWPSNGRFPFASCAVGAAWGAAEHFAETVGTSTRVANALGGAVRLSESDYVASEFAQAQGDAEMARLLIEKRSLQASERARARVESTEAEVARDLRDNALSTRTALRSVQQIFSLVGAKAGNASHPVSRAKRDVEMISHHVTLNWRQGAVRYLAAVS</sequence>
<dbReference type="Pfam" id="PF02771">
    <property type="entry name" value="Acyl-CoA_dh_N"/>
    <property type="match status" value="1"/>
</dbReference>
<dbReference type="Gene3D" id="1.10.540.10">
    <property type="entry name" value="Acyl-CoA dehydrogenase/oxidase, N-terminal domain"/>
    <property type="match status" value="1"/>
</dbReference>
<feature type="domain" description="Acyl-CoA dehydrogenase C-terminal" evidence="4">
    <location>
        <begin position="287"/>
        <end position="421"/>
    </location>
</feature>
<reference evidence="5 6" key="1">
    <citation type="submission" date="2019-08" db="EMBL/GenBank/DDBJ databases">
        <authorList>
            <person name="Dong K."/>
        </authorList>
    </citation>
    <scope>NUCLEOTIDE SEQUENCE [LARGE SCALE GENOMIC DNA]</scope>
    <source>
        <strain evidence="5 6">JCM14558</strain>
    </source>
</reference>
<dbReference type="GO" id="GO:0016712">
    <property type="term" value="F:oxidoreductase activity, acting on paired donors, with incorporation or reduction of molecular oxygen, reduced flavin or flavoprotein as one donor, and incorporation of one atom of oxygen"/>
    <property type="evidence" value="ECO:0007669"/>
    <property type="project" value="TreeGrafter"/>
</dbReference>
<dbReference type="EMBL" id="VRSV01000002">
    <property type="protein sequence ID" value="TXK09523.1"/>
    <property type="molecule type" value="Genomic_DNA"/>
</dbReference>
<keyword evidence="1" id="KW-0560">Oxidoreductase</keyword>
<dbReference type="GO" id="GO:0005737">
    <property type="term" value="C:cytoplasm"/>
    <property type="evidence" value="ECO:0007669"/>
    <property type="project" value="TreeGrafter"/>
</dbReference>
<dbReference type="GO" id="GO:0003995">
    <property type="term" value="F:acyl-CoA dehydrogenase activity"/>
    <property type="evidence" value="ECO:0007669"/>
    <property type="project" value="TreeGrafter"/>
</dbReference>
<dbReference type="InterPro" id="IPR013107">
    <property type="entry name" value="Acyl-CoA_DH_C"/>
</dbReference>
<dbReference type="Gene3D" id="1.20.140.10">
    <property type="entry name" value="Butyryl-CoA Dehydrogenase, subunit A, domain 3"/>
    <property type="match status" value="1"/>
</dbReference>
<name>A0A5C8HTV6_9MICO</name>
<dbReference type="AlphaFoldDB" id="A0A5C8HTV6"/>
<dbReference type="InterPro" id="IPR013786">
    <property type="entry name" value="AcylCoA_DH/ox_N"/>
</dbReference>
<proteinExistence type="inferred from homology"/>
<gene>
    <name evidence="5" type="ORF">FVP77_11405</name>
</gene>
<protein>
    <recommendedName>
        <fullName evidence="7">Acyl-CoA dehydrogenase C-terminal domain-containing protein</fullName>
    </recommendedName>
</protein>
<dbReference type="InterPro" id="IPR046373">
    <property type="entry name" value="Acyl-CoA_Oxase/DH_mid-dom_sf"/>
</dbReference>
<dbReference type="SUPFAM" id="SSF47203">
    <property type="entry name" value="Acyl-CoA dehydrogenase C-terminal domain-like"/>
    <property type="match status" value="1"/>
</dbReference>
<dbReference type="InterPro" id="IPR009100">
    <property type="entry name" value="AcylCoA_DH/oxidase_NM_dom_sf"/>
</dbReference>
<dbReference type="Pfam" id="PF08028">
    <property type="entry name" value="Acyl-CoA_dh_2"/>
    <property type="match status" value="1"/>
</dbReference>
<feature type="domain" description="Acyl-CoA dehydrogenase/oxidase N-terminal" evidence="3">
    <location>
        <begin position="70"/>
        <end position="157"/>
    </location>
</feature>
<organism evidence="5 6">
    <name type="scientific">Microbacterium hatanonis</name>
    <dbReference type="NCBI Taxonomy" id="404366"/>
    <lineage>
        <taxon>Bacteria</taxon>
        <taxon>Bacillati</taxon>
        <taxon>Actinomycetota</taxon>
        <taxon>Actinomycetes</taxon>
        <taxon>Micrococcales</taxon>
        <taxon>Microbacteriaceae</taxon>
        <taxon>Microbacterium</taxon>
    </lineage>
</organism>
<evidence type="ECO:0008006" key="7">
    <source>
        <dbReference type="Google" id="ProtNLM"/>
    </source>
</evidence>
<dbReference type="GO" id="GO:0033539">
    <property type="term" value="P:fatty acid beta-oxidation using acyl-CoA dehydrogenase"/>
    <property type="evidence" value="ECO:0007669"/>
    <property type="project" value="TreeGrafter"/>
</dbReference>
<dbReference type="InterPro" id="IPR036250">
    <property type="entry name" value="AcylCo_DH-like_C"/>
</dbReference>
<comment type="similarity">
    <text evidence="2">Belongs to the HpaH/HsaA monooxygenase family.</text>
</comment>
<evidence type="ECO:0000259" key="3">
    <source>
        <dbReference type="Pfam" id="PF02771"/>
    </source>
</evidence>
<evidence type="ECO:0000256" key="1">
    <source>
        <dbReference type="ARBA" id="ARBA00023002"/>
    </source>
</evidence>
<evidence type="ECO:0000313" key="5">
    <source>
        <dbReference type="EMBL" id="TXK09523.1"/>
    </source>
</evidence>
<accession>A0A5C8HTV6</accession>
<evidence type="ECO:0000259" key="4">
    <source>
        <dbReference type="Pfam" id="PF08028"/>
    </source>
</evidence>
<dbReference type="SUPFAM" id="SSF56645">
    <property type="entry name" value="Acyl-CoA dehydrogenase NM domain-like"/>
    <property type="match status" value="1"/>
</dbReference>
<dbReference type="PANTHER" id="PTHR48083:SF19">
    <property type="entry name" value="FLAVIN-DEPENDENT MONOOXYGENASE, OXYGENASE SUBUNIT HSAA"/>
    <property type="match status" value="1"/>
</dbReference>
<dbReference type="GO" id="GO:0050660">
    <property type="term" value="F:flavin adenine dinucleotide binding"/>
    <property type="evidence" value="ECO:0007669"/>
    <property type="project" value="InterPro"/>
</dbReference>
<comment type="caution">
    <text evidence="5">The sequence shown here is derived from an EMBL/GenBank/DDBJ whole genome shotgun (WGS) entry which is preliminary data.</text>
</comment>
<dbReference type="OrthoDB" id="3404950at2"/>
<dbReference type="InterPro" id="IPR050741">
    <property type="entry name" value="Acyl-CoA_dehydrogenase"/>
</dbReference>
<dbReference type="InterPro" id="IPR037069">
    <property type="entry name" value="AcylCoA_DH/ox_N_sf"/>
</dbReference>